<comment type="caution">
    <text evidence="2">The sequence shown here is derived from an EMBL/GenBank/DDBJ whole genome shotgun (WGS) entry which is preliminary data.</text>
</comment>
<dbReference type="EMBL" id="BAAABM010000007">
    <property type="protein sequence ID" value="GAA0319993.1"/>
    <property type="molecule type" value="Genomic_DNA"/>
</dbReference>
<sequence>MARNAYSDYLNLSELLTLQQPRTGIQDGAVRASEHFFIVVHQSAELLLTQVIDDLRTVLRDCDAHQPDLADAETRLRRACGVVDLICRHVQVLEHLPREHFLAFRDRLGRARAGGSEQFAELFALAGAGGERSLLAVAIDRAVPWGGAQAEQVREALESLGRELRRWQLTHVALVERMIGDEPGTAGSAGAAWLRSRIGPPSAHSSNPSATPSLGVAASPETAA</sequence>
<evidence type="ECO:0000256" key="1">
    <source>
        <dbReference type="SAM" id="MobiDB-lite"/>
    </source>
</evidence>
<dbReference type="PANTHER" id="PTHR10138:SF0">
    <property type="entry name" value="TRYPTOPHAN 2,3-DIOXYGENASE"/>
    <property type="match status" value="1"/>
</dbReference>
<dbReference type="InterPro" id="IPR004981">
    <property type="entry name" value="Trp_2_3_dOase"/>
</dbReference>
<dbReference type="Gene3D" id="1.20.58.480">
    <property type="match status" value="2"/>
</dbReference>
<dbReference type="SUPFAM" id="SSF140959">
    <property type="entry name" value="Indolic compounds 2,3-dioxygenase-like"/>
    <property type="match status" value="1"/>
</dbReference>
<dbReference type="InterPro" id="IPR037217">
    <property type="entry name" value="Trp/Indoleamine_2_3_dOase-like"/>
</dbReference>
<gene>
    <name evidence="2" type="ORF">GCM10010151_07100</name>
</gene>
<accession>A0ABN0VXT2</accession>
<feature type="compositionally biased region" description="Polar residues" evidence="1">
    <location>
        <begin position="203"/>
        <end position="212"/>
    </location>
</feature>
<reference evidence="2 3" key="1">
    <citation type="journal article" date="2019" name="Int. J. Syst. Evol. Microbiol.">
        <title>The Global Catalogue of Microorganisms (GCM) 10K type strain sequencing project: providing services to taxonomists for standard genome sequencing and annotation.</title>
        <authorList>
            <consortium name="The Broad Institute Genomics Platform"/>
            <consortium name="The Broad Institute Genome Sequencing Center for Infectious Disease"/>
            <person name="Wu L."/>
            <person name="Ma J."/>
        </authorList>
    </citation>
    <scope>NUCLEOTIDE SEQUENCE [LARGE SCALE GENOMIC DNA]</scope>
    <source>
        <strain evidence="2 3">JCM 3146</strain>
    </source>
</reference>
<dbReference type="Proteomes" id="UP001501822">
    <property type="component" value="Unassembled WGS sequence"/>
</dbReference>
<keyword evidence="3" id="KW-1185">Reference proteome</keyword>
<dbReference type="PANTHER" id="PTHR10138">
    <property type="entry name" value="TRYPTOPHAN 2,3-DIOXYGENASE"/>
    <property type="match status" value="1"/>
</dbReference>
<evidence type="ECO:0000313" key="2">
    <source>
        <dbReference type="EMBL" id="GAA0319993.1"/>
    </source>
</evidence>
<dbReference type="Pfam" id="PF03301">
    <property type="entry name" value="Trp_dioxygenase"/>
    <property type="match status" value="2"/>
</dbReference>
<evidence type="ECO:0000313" key="3">
    <source>
        <dbReference type="Proteomes" id="UP001501822"/>
    </source>
</evidence>
<feature type="region of interest" description="Disordered" evidence="1">
    <location>
        <begin position="196"/>
        <end position="224"/>
    </location>
</feature>
<protein>
    <recommendedName>
        <fullName evidence="4">Tryptophan 2,3-dioxygenase</fullName>
    </recommendedName>
</protein>
<name>A0ABN0VXT2_9ACTN</name>
<proteinExistence type="predicted"/>
<organism evidence="2 3">
    <name type="scientific">Actinoallomurus spadix</name>
    <dbReference type="NCBI Taxonomy" id="79912"/>
    <lineage>
        <taxon>Bacteria</taxon>
        <taxon>Bacillati</taxon>
        <taxon>Actinomycetota</taxon>
        <taxon>Actinomycetes</taxon>
        <taxon>Streptosporangiales</taxon>
        <taxon>Thermomonosporaceae</taxon>
        <taxon>Actinoallomurus</taxon>
    </lineage>
</organism>
<evidence type="ECO:0008006" key="4">
    <source>
        <dbReference type="Google" id="ProtNLM"/>
    </source>
</evidence>